<dbReference type="CDD" id="cd01392">
    <property type="entry name" value="HTH_LacI"/>
    <property type="match status" value="1"/>
</dbReference>
<name>A0A923J235_CLOTT</name>
<dbReference type="SUPFAM" id="SSF47413">
    <property type="entry name" value="lambda repressor-like DNA-binding domains"/>
    <property type="match status" value="1"/>
</dbReference>
<organism evidence="7 8">
    <name type="scientific">Clostridium tetanomorphum</name>
    <dbReference type="NCBI Taxonomy" id="1553"/>
    <lineage>
        <taxon>Bacteria</taxon>
        <taxon>Bacillati</taxon>
        <taxon>Bacillota</taxon>
        <taxon>Clostridia</taxon>
        <taxon>Eubacteriales</taxon>
        <taxon>Clostridiaceae</taxon>
        <taxon>Clostridium</taxon>
    </lineage>
</organism>
<keyword evidence="8" id="KW-1185">Reference proteome</keyword>
<protein>
    <submittedName>
        <fullName evidence="7">LacI family transcriptional regulator</fullName>
    </submittedName>
</protein>
<evidence type="ECO:0000259" key="6">
    <source>
        <dbReference type="PROSITE" id="PS50943"/>
    </source>
</evidence>
<dbReference type="Pfam" id="PF00532">
    <property type="entry name" value="Peripla_BP_1"/>
    <property type="match status" value="1"/>
</dbReference>
<dbReference type="InterPro" id="IPR000843">
    <property type="entry name" value="HTH_LacI"/>
</dbReference>
<evidence type="ECO:0000256" key="2">
    <source>
        <dbReference type="ARBA" id="ARBA00023015"/>
    </source>
</evidence>
<keyword evidence="1" id="KW-0678">Repressor</keyword>
<dbReference type="InterPro" id="IPR001761">
    <property type="entry name" value="Peripla_BP/Lac1_sug-bd_dom"/>
</dbReference>
<keyword evidence="2" id="KW-0805">Transcription regulation</keyword>
<dbReference type="GO" id="GO:0003700">
    <property type="term" value="F:DNA-binding transcription factor activity"/>
    <property type="evidence" value="ECO:0007669"/>
    <property type="project" value="TreeGrafter"/>
</dbReference>
<dbReference type="InterPro" id="IPR010982">
    <property type="entry name" value="Lambda_DNA-bd_dom_sf"/>
</dbReference>
<sequence>MKSKKSISIKEIAKLSGVSVATVSRVLNNNGRFSEETRKKVMDIVNKFNYQTNMVAKSLRTSKSNIIGVIVPDITNEFFAGLVLAIESYCFPKGYSVFVCNTNEDETKENAYFTDLASKGVDGLIYISGKSDKISKDSDFYNTPIVCIDRKPNISNDVICITSDNYKGGLMATETLIQKGCKNILILRDYRRLSSGNMRYLGYKHALEKHDIKFKEELIIDVKVSFDSAKNAVIDLIKKGIKFDSIFACTDWLAMGAIAALKENNINIPDEIKIIGFDNISIAKYSHPKISTIEQNKNEMGKTAAKVLLDIIEDRTKKIDDLVLPVNLILRETT</sequence>
<dbReference type="RefSeq" id="WP_035150573.1">
    <property type="nucleotide sequence ID" value="NZ_JAAZWO010000038.1"/>
</dbReference>
<dbReference type="InterPro" id="IPR028082">
    <property type="entry name" value="Peripla_BP_I"/>
</dbReference>
<dbReference type="InterPro" id="IPR001387">
    <property type="entry name" value="Cro/C1-type_HTH"/>
</dbReference>
<dbReference type="Gene3D" id="1.10.260.40">
    <property type="entry name" value="lambda repressor-like DNA-binding domains"/>
    <property type="match status" value="1"/>
</dbReference>
<dbReference type="PRINTS" id="PR00036">
    <property type="entry name" value="HTHLACI"/>
</dbReference>
<evidence type="ECO:0000313" key="7">
    <source>
        <dbReference type="EMBL" id="MBC2399866.1"/>
    </source>
</evidence>
<keyword evidence="4" id="KW-0804">Transcription</keyword>
<dbReference type="PANTHER" id="PTHR30146">
    <property type="entry name" value="LACI-RELATED TRANSCRIPTIONAL REPRESSOR"/>
    <property type="match status" value="1"/>
</dbReference>
<evidence type="ECO:0000313" key="8">
    <source>
        <dbReference type="Proteomes" id="UP000563151"/>
    </source>
</evidence>
<evidence type="ECO:0000256" key="4">
    <source>
        <dbReference type="ARBA" id="ARBA00023163"/>
    </source>
</evidence>
<dbReference type="SMART" id="SM00354">
    <property type="entry name" value="HTH_LACI"/>
    <property type="match status" value="1"/>
</dbReference>
<proteinExistence type="predicted"/>
<dbReference type="GO" id="GO:0000976">
    <property type="term" value="F:transcription cis-regulatory region binding"/>
    <property type="evidence" value="ECO:0007669"/>
    <property type="project" value="TreeGrafter"/>
</dbReference>
<dbReference type="PROSITE" id="PS50932">
    <property type="entry name" value="HTH_LACI_2"/>
    <property type="match status" value="1"/>
</dbReference>
<dbReference type="EMBL" id="JAAZWO010000038">
    <property type="protein sequence ID" value="MBC2399866.1"/>
    <property type="molecule type" value="Genomic_DNA"/>
</dbReference>
<dbReference type="Gene3D" id="3.40.50.2300">
    <property type="match status" value="2"/>
</dbReference>
<feature type="domain" description="HTH cro/C1-type" evidence="6">
    <location>
        <begin position="4"/>
        <end position="51"/>
    </location>
</feature>
<dbReference type="Pfam" id="PF00356">
    <property type="entry name" value="LacI"/>
    <property type="match status" value="1"/>
</dbReference>
<evidence type="ECO:0000256" key="1">
    <source>
        <dbReference type="ARBA" id="ARBA00022491"/>
    </source>
</evidence>
<feature type="domain" description="HTH lacI-type" evidence="5">
    <location>
        <begin position="7"/>
        <end position="61"/>
    </location>
</feature>
<dbReference type="PROSITE" id="PS00356">
    <property type="entry name" value="HTH_LACI_1"/>
    <property type="match status" value="1"/>
</dbReference>
<dbReference type="AlphaFoldDB" id="A0A923J235"/>
<keyword evidence="3" id="KW-0238">DNA-binding</keyword>
<dbReference type="PANTHER" id="PTHR30146:SF95">
    <property type="entry name" value="RIBOSE OPERON REPRESSOR"/>
    <property type="match status" value="1"/>
</dbReference>
<gene>
    <name evidence="7" type="ORF">HGG79_19175</name>
</gene>
<evidence type="ECO:0000259" key="5">
    <source>
        <dbReference type="PROSITE" id="PS50932"/>
    </source>
</evidence>
<evidence type="ECO:0000256" key="3">
    <source>
        <dbReference type="ARBA" id="ARBA00023125"/>
    </source>
</evidence>
<accession>A0A923J235</accession>
<comment type="caution">
    <text evidence="7">The sequence shown here is derived from an EMBL/GenBank/DDBJ whole genome shotgun (WGS) entry which is preliminary data.</text>
</comment>
<dbReference type="SUPFAM" id="SSF53822">
    <property type="entry name" value="Periplasmic binding protein-like I"/>
    <property type="match status" value="1"/>
</dbReference>
<dbReference type="PROSITE" id="PS50943">
    <property type="entry name" value="HTH_CROC1"/>
    <property type="match status" value="1"/>
</dbReference>
<dbReference type="Proteomes" id="UP000563151">
    <property type="component" value="Unassembled WGS sequence"/>
</dbReference>
<dbReference type="CDD" id="cd06291">
    <property type="entry name" value="PBP1_Qymf-like"/>
    <property type="match status" value="1"/>
</dbReference>
<reference evidence="7 8" key="1">
    <citation type="submission" date="2020-04" db="EMBL/GenBank/DDBJ databases">
        <title>Genomic insights into acetone-butanol-ethanol (ABE) fermentation by sequencing solventogenic clostridia strains.</title>
        <authorList>
            <person name="Brown S."/>
        </authorList>
    </citation>
    <scope>NUCLEOTIDE SEQUENCE [LARGE SCALE GENOMIC DNA]</scope>
    <source>
        <strain evidence="7 8">DJ011</strain>
    </source>
</reference>